<dbReference type="PIRSF" id="PIRSF032442">
    <property type="entry name" value="UCP032442"/>
    <property type="match status" value="1"/>
</dbReference>
<name>A0ABX0JCT2_9BACL</name>
<dbReference type="InterPro" id="IPR016997">
    <property type="entry name" value="UCP032442"/>
</dbReference>
<feature type="compositionally biased region" description="Polar residues" evidence="1">
    <location>
        <begin position="58"/>
        <end position="70"/>
    </location>
</feature>
<evidence type="ECO:0000313" key="4">
    <source>
        <dbReference type="EMBL" id="NHN33190.1"/>
    </source>
</evidence>
<dbReference type="EMBL" id="JAAOIW010000011">
    <property type="protein sequence ID" value="NHN33190.1"/>
    <property type="molecule type" value="Genomic_DNA"/>
</dbReference>
<dbReference type="Pfam" id="PF13529">
    <property type="entry name" value="Peptidase_C39_2"/>
    <property type="match status" value="1"/>
</dbReference>
<accession>A0ABX0JCT2</accession>
<gene>
    <name evidence="4" type="ORF">G9U52_25590</name>
</gene>
<comment type="caution">
    <text evidence="4">The sequence shown here is derived from an EMBL/GenBank/DDBJ whole genome shotgun (WGS) entry which is preliminary data.</text>
</comment>
<evidence type="ECO:0000256" key="1">
    <source>
        <dbReference type="SAM" id="MobiDB-lite"/>
    </source>
</evidence>
<keyword evidence="2" id="KW-0812">Transmembrane</keyword>
<dbReference type="PANTHER" id="PTHR37806:SF1">
    <property type="entry name" value="PEPTIDASE C39-LIKE DOMAIN-CONTAINING PROTEIN"/>
    <property type="match status" value="1"/>
</dbReference>
<evidence type="ECO:0000313" key="5">
    <source>
        <dbReference type="Proteomes" id="UP001165962"/>
    </source>
</evidence>
<dbReference type="Proteomes" id="UP001165962">
    <property type="component" value="Unassembled WGS sequence"/>
</dbReference>
<organism evidence="4 5">
    <name type="scientific">Paenibacillus agricola</name>
    <dbReference type="NCBI Taxonomy" id="2716264"/>
    <lineage>
        <taxon>Bacteria</taxon>
        <taxon>Bacillati</taxon>
        <taxon>Bacillota</taxon>
        <taxon>Bacilli</taxon>
        <taxon>Bacillales</taxon>
        <taxon>Paenibacillaceae</taxon>
        <taxon>Paenibacillus</taxon>
    </lineage>
</organism>
<evidence type="ECO:0000256" key="2">
    <source>
        <dbReference type="SAM" id="Phobius"/>
    </source>
</evidence>
<dbReference type="Gene3D" id="3.90.70.10">
    <property type="entry name" value="Cysteine proteinases"/>
    <property type="match status" value="1"/>
</dbReference>
<feature type="domain" description="Peptidase C39-like" evidence="3">
    <location>
        <begin position="85"/>
        <end position="247"/>
    </location>
</feature>
<keyword evidence="2" id="KW-1133">Transmembrane helix</keyword>
<dbReference type="PANTHER" id="PTHR37806">
    <property type="entry name" value="LMO0724 PROTEIN"/>
    <property type="match status" value="1"/>
</dbReference>
<dbReference type="InterPro" id="IPR039564">
    <property type="entry name" value="Peptidase_C39-like"/>
</dbReference>
<dbReference type="RefSeq" id="WP_166153502.1">
    <property type="nucleotide sequence ID" value="NZ_JAAOIW010000011.1"/>
</dbReference>
<keyword evidence="2" id="KW-0472">Membrane</keyword>
<keyword evidence="5" id="KW-1185">Reference proteome</keyword>
<evidence type="ECO:0000259" key="3">
    <source>
        <dbReference type="Pfam" id="PF13529"/>
    </source>
</evidence>
<proteinExistence type="predicted"/>
<reference evidence="4" key="1">
    <citation type="submission" date="2020-03" db="EMBL/GenBank/DDBJ databases">
        <title>Draft sequencing of Paenibacilllus sp. S3N08.</title>
        <authorList>
            <person name="Kim D.-U."/>
        </authorList>
    </citation>
    <scope>NUCLEOTIDE SEQUENCE</scope>
    <source>
        <strain evidence="4">S3N08</strain>
    </source>
</reference>
<feature type="region of interest" description="Disordered" evidence="1">
    <location>
        <begin position="40"/>
        <end position="70"/>
    </location>
</feature>
<sequence length="277" mass="30837">MIINSKKLGTFMVALTTVSVSVLGSSFLTLMIFGKLATEPSSENQPENVPPIHVPGYPSNSLQSPNQLANPQYSVDNKPKSFIIDAPIIQQKPELPSGCELTSLTMLLQFYGVKKTKMELLPEMLVDPTPIQWDDKGNIVYWGNPNLGFVGDITAKSQGFSIYHTALFQLMATYIPTSVDLTRSSFDLLERQVAAGIPVVVWTTIGFKETPRWYVWDSPLGPIKGTFSVHAVLLVGYDESYVYVNDPLTGVKQEKVLKEQFIKTWDLQGRQALSYIK</sequence>
<feature type="transmembrane region" description="Helical" evidence="2">
    <location>
        <begin position="12"/>
        <end position="33"/>
    </location>
</feature>
<protein>
    <recommendedName>
        <fullName evidence="3">Peptidase C39-like domain-containing protein</fullName>
    </recommendedName>
</protein>